<dbReference type="Gene3D" id="3.40.50.720">
    <property type="entry name" value="NAD(P)-binding Rossmann-like Domain"/>
    <property type="match status" value="1"/>
</dbReference>
<dbReference type="NCBIfam" id="NF005559">
    <property type="entry name" value="PRK07231.1"/>
    <property type="match status" value="1"/>
</dbReference>
<evidence type="ECO:0000256" key="1">
    <source>
        <dbReference type="ARBA" id="ARBA00006484"/>
    </source>
</evidence>
<dbReference type="PROSITE" id="PS00061">
    <property type="entry name" value="ADH_SHORT"/>
    <property type="match status" value="1"/>
</dbReference>
<protein>
    <submittedName>
        <fullName evidence="3">Glucose 1-dehydrogenase</fullName>
        <ecNumber evidence="3">1.1.1.47</ecNumber>
    </submittedName>
</protein>
<dbReference type="GO" id="GO:0047936">
    <property type="term" value="F:glucose 1-dehydrogenase [NAD(P)+] activity"/>
    <property type="evidence" value="ECO:0007669"/>
    <property type="project" value="UniProtKB-EC"/>
</dbReference>
<comment type="caution">
    <text evidence="3">The sequence shown here is derived from an EMBL/GenBank/DDBJ whole genome shotgun (WGS) entry which is preliminary data.</text>
</comment>
<dbReference type="PANTHER" id="PTHR42760">
    <property type="entry name" value="SHORT-CHAIN DEHYDROGENASES/REDUCTASES FAMILY MEMBER"/>
    <property type="match status" value="1"/>
</dbReference>
<dbReference type="Pfam" id="PF13561">
    <property type="entry name" value="adh_short_C2"/>
    <property type="match status" value="1"/>
</dbReference>
<dbReference type="PRINTS" id="PR00080">
    <property type="entry name" value="SDRFAMILY"/>
</dbReference>
<gene>
    <name evidence="3" type="ORF">FPZ49_23485</name>
</gene>
<dbReference type="InterPro" id="IPR002347">
    <property type="entry name" value="SDR_fam"/>
</dbReference>
<dbReference type="SUPFAM" id="SSF51735">
    <property type="entry name" value="NAD(P)-binding Rossmann-fold domains"/>
    <property type="match status" value="1"/>
</dbReference>
<dbReference type="GO" id="GO:0008206">
    <property type="term" value="P:bile acid metabolic process"/>
    <property type="evidence" value="ECO:0007669"/>
    <property type="project" value="UniProtKB-ARBA"/>
</dbReference>
<dbReference type="Proteomes" id="UP000317036">
    <property type="component" value="Unassembled WGS sequence"/>
</dbReference>
<evidence type="ECO:0000256" key="2">
    <source>
        <dbReference type="ARBA" id="ARBA00023002"/>
    </source>
</evidence>
<sequence>MQSMSDFNLTGKTALITGGCQGLGLEFARAYAKAGANVAVTSRDERKARQYAEQIRSETGRDTLGIAVDVTDYAQVQGMVGQVTEAFGRLDILVNNAGINVRKPILEYDEASWDLVQTTNLKAPFLCAKAAAPQMIRQKFGRIINISSMLGTVALPERSAYCSSKGGLIQLTKVMALEWAEHNITANAVCPGPFATELNQVVMNNPAANQWFLDHLPVKRWGKPEELTGLMVYLASDASSFMTGSAIVIDGGWTSE</sequence>
<reference evidence="3 4" key="1">
    <citation type="submission" date="2019-07" db="EMBL/GenBank/DDBJ databases">
        <authorList>
            <person name="Kim J."/>
        </authorList>
    </citation>
    <scope>NUCLEOTIDE SEQUENCE [LARGE SCALE GENOMIC DNA]</scope>
    <source>
        <strain evidence="3 4">JC52</strain>
    </source>
</reference>
<dbReference type="InterPro" id="IPR036291">
    <property type="entry name" value="NAD(P)-bd_dom_sf"/>
</dbReference>
<keyword evidence="2 3" id="KW-0560">Oxidoreductase</keyword>
<dbReference type="FunFam" id="3.40.50.720:FF:000084">
    <property type="entry name" value="Short-chain dehydrogenase reductase"/>
    <property type="match status" value="1"/>
</dbReference>
<dbReference type="InterPro" id="IPR020904">
    <property type="entry name" value="Sc_DH/Rdtase_CS"/>
</dbReference>
<proteinExistence type="inferred from homology"/>
<dbReference type="AlphaFoldDB" id="A0A559K603"/>
<dbReference type="OrthoDB" id="9803333at2"/>
<dbReference type="EC" id="1.1.1.47" evidence="3"/>
<dbReference type="EMBL" id="VNJI01000035">
    <property type="protein sequence ID" value="TVY07575.1"/>
    <property type="molecule type" value="Genomic_DNA"/>
</dbReference>
<organism evidence="3 4">
    <name type="scientific">Paenibacillus cremeus</name>
    <dbReference type="NCBI Taxonomy" id="2163881"/>
    <lineage>
        <taxon>Bacteria</taxon>
        <taxon>Bacillati</taxon>
        <taxon>Bacillota</taxon>
        <taxon>Bacilli</taxon>
        <taxon>Bacillales</taxon>
        <taxon>Paenibacillaceae</taxon>
        <taxon>Paenibacillus</taxon>
    </lineage>
</organism>
<comment type="similarity">
    <text evidence="1">Belongs to the short-chain dehydrogenases/reductases (SDR) family.</text>
</comment>
<keyword evidence="4" id="KW-1185">Reference proteome</keyword>
<accession>A0A559K603</accession>
<dbReference type="PRINTS" id="PR00081">
    <property type="entry name" value="GDHRDH"/>
</dbReference>
<name>A0A559K603_9BACL</name>
<evidence type="ECO:0000313" key="3">
    <source>
        <dbReference type="EMBL" id="TVY07575.1"/>
    </source>
</evidence>
<evidence type="ECO:0000313" key="4">
    <source>
        <dbReference type="Proteomes" id="UP000317036"/>
    </source>
</evidence>